<dbReference type="Proteomes" id="UP000014107">
    <property type="component" value="Unassembled WGS sequence"/>
</dbReference>
<proteinExistence type="predicted"/>
<protein>
    <submittedName>
        <fullName evidence="2">Uncharacterized protein</fullName>
    </submittedName>
</protein>
<name>A0AAV3J4V9_ENTAV</name>
<reference evidence="1 3" key="1">
    <citation type="submission" date="2013-03" db="EMBL/GenBank/DDBJ databases">
        <title>The Genome Sequence of Enterococcus avium ATCC_14025 (Illumina only assembly).</title>
        <authorList>
            <consortium name="The Broad Institute Genomics Platform"/>
            <consortium name="The Broad Institute Genome Sequencing Center for Infectious Disease"/>
            <person name="Earl A."/>
            <person name="Russ C."/>
            <person name="Gilmore M."/>
            <person name="Surin D."/>
            <person name="Walker B."/>
            <person name="Young S."/>
            <person name="Zeng Q."/>
            <person name="Gargeya S."/>
            <person name="Fitzgerald M."/>
            <person name="Haas B."/>
            <person name="Abouelleil A."/>
            <person name="Allen A.W."/>
            <person name="Alvarado L."/>
            <person name="Arachchi H.M."/>
            <person name="Berlin A.M."/>
            <person name="Chapman S.B."/>
            <person name="Gainer-Dewar J."/>
            <person name="Goldberg J."/>
            <person name="Griggs A."/>
            <person name="Gujja S."/>
            <person name="Hansen M."/>
            <person name="Howarth C."/>
            <person name="Imamovic A."/>
            <person name="Ireland A."/>
            <person name="Larimer J."/>
            <person name="McCowan C."/>
            <person name="Murphy C."/>
            <person name="Pearson M."/>
            <person name="Poon T.W."/>
            <person name="Priest M."/>
            <person name="Roberts A."/>
            <person name="Saif S."/>
            <person name="Shea T."/>
            <person name="Sisk P."/>
            <person name="Sykes S."/>
            <person name="Wortman J."/>
            <person name="Nusbaum C."/>
            <person name="Birren B."/>
        </authorList>
    </citation>
    <scope>NUCLEOTIDE SEQUENCE [LARGE SCALE GENOMIC DNA]</scope>
    <source>
        <strain evidence="1 3">ATCC 14025</strain>
    </source>
</reference>
<reference evidence="2 4" key="2">
    <citation type="submission" date="2013-03" db="EMBL/GenBank/DDBJ databases">
        <title>The Genome Sequence of Enterococcus avium ATCC_14025 (PacBio/Illumina hybrid assembly).</title>
        <authorList>
            <consortium name="The Broad Institute Genomics Platform"/>
            <consortium name="The Broad Institute Genome Sequencing Center for Infectious Disease"/>
            <person name="Earl A."/>
            <person name="Russ C."/>
            <person name="Gilmore M."/>
            <person name="Surin D."/>
            <person name="Walker B."/>
            <person name="Young S."/>
            <person name="Zeng Q."/>
            <person name="Gargeya S."/>
            <person name="Fitzgerald M."/>
            <person name="Haas B."/>
            <person name="Abouelleil A."/>
            <person name="Allen A.W."/>
            <person name="Alvarado L."/>
            <person name="Arachchi H.M."/>
            <person name="Berlin A.M."/>
            <person name="Chapman S.B."/>
            <person name="Gainer-Dewar J."/>
            <person name="Goldberg J."/>
            <person name="Griggs A."/>
            <person name="Gujja S."/>
            <person name="Hansen M."/>
            <person name="Howarth C."/>
            <person name="Imamovic A."/>
            <person name="Ireland A."/>
            <person name="Larimer J."/>
            <person name="McCowan C."/>
            <person name="Murphy C."/>
            <person name="Pearson M."/>
            <person name="Poon T.W."/>
            <person name="Priest M."/>
            <person name="Roberts A."/>
            <person name="Saif S."/>
            <person name="Shea T."/>
            <person name="Sisk P."/>
            <person name="Sykes S."/>
            <person name="Wortman J."/>
            <person name="Nusbaum C."/>
            <person name="Birren B."/>
        </authorList>
    </citation>
    <scope>NUCLEOTIDE SEQUENCE [LARGE SCALE GENOMIC DNA]</scope>
    <source>
        <strain evidence="2 4">ATCC 14025</strain>
    </source>
</reference>
<dbReference type="EMBL" id="ASWL01000001">
    <property type="protein sequence ID" value="EOU26714.1"/>
    <property type="molecule type" value="Genomic_DNA"/>
</dbReference>
<dbReference type="Proteomes" id="UP000014104">
    <property type="component" value="Unassembled WGS sequence"/>
</dbReference>
<sequence>MIGSCFFKQIFCCFESPTIVGKEQIDNRQSVAYL</sequence>
<gene>
    <name evidence="2" type="ORF">I570_00470</name>
    <name evidence="1" type="ORF">OMU_01756</name>
</gene>
<evidence type="ECO:0000313" key="2">
    <source>
        <dbReference type="EMBL" id="EOU26714.1"/>
    </source>
</evidence>
<dbReference type="AlphaFoldDB" id="A0AAV3J4V9"/>
<accession>A0AAV3J4V9</accession>
<dbReference type="EMBL" id="AHYV01000013">
    <property type="protein sequence ID" value="EOT47387.1"/>
    <property type="molecule type" value="Genomic_DNA"/>
</dbReference>
<evidence type="ECO:0000313" key="1">
    <source>
        <dbReference type="EMBL" id="EOT47387.1"/>
    </source>
</evidence>
<evidence type="ECO:0000313" key="4">
    <source>
        <dbReference type="Proteomes" id="UP000014107"/>
    </source>
</evidence>
<comment type="caution">
    <text evidence="2">The sequence shown here is derived from an EMBL/GenBank/DDBJ whole genome shotgun (WGS) entry which is preliminary data.</text>
</comment>
<organism evidence="2 4">
    <name type="scientific">Enterococcus avium ATCC 14025</name>
    <dbReference type="NCBI Taxonomy" id="1140002"/>
    <lineage>
        <taxon>Bacteria</taxon>
        <taxon>Bacillati</taxon>
        <taxon>Bacillota</taxon>
        <taxon>Bacilli</taxon>
        <taxon>Lactobacillales</taxon>
        <taxon>Enterococcaceae</taxon>
        <taxon>Enterococcus</taxon>
    </lineage>
</organism>
<evidence type="ECO:0000313" key="3">
    <source>
        <dbReference type="Proteomes" id="UP000014104"/>
    </source>
</evidence>
<keyword evidence="3" id="KW-1185">Reference proteome</keyword>